<evidence type="ECO:0000256" key="1">
    <source>
        <dbReference type="SAM" id="Phobius"/>
    </source>
</evidence>
<dbReference type="AlphaFoldDB" id="A0A9D1TLH3"/>
<evidence type="ECO:0000313" key="3">
    <source>
        <dbReference type="Proteomes" id="UP000823937"/>
    </source>
</evidence>
<organism evidence="2 3">
    <name type="scientific">Candidatus Pseudogracilibacillus intestinigallinarum</name>
    <dbReference type="NCBI Taxonomy" id="2838742"/>
    <lineage>
        <taxon>Bacteria</taxon>
        <taxon>Bacillati</taxon>
        <taxon>Bacillota</taxon>
        <taxon>Bacilli</taxon>
        <taxon>Bacillales</taxon>
        <taxon>Bacillaceae</taxon>
        <taxon>Pseudogracilibacillus</taxon>
    </lineage>
</organism>
<keyword evidence="1" id="KW-0812">Transmembrane</keyword>
<dbReference type="Proteomes" id="UP000823937">
    <property type="component" value="Unassembled WGS sequence"/>
</dbReference>
<dbReference type="EMBL" id="DXHX01000172">
    <property type="protein sequence ID" value="HIV75808.1"/>
    <property type="molecule type" value="Genomic_DNA"/>
</dbReference>
<keyword evidence="1" id="KW-1133">Transmembrane helix</keyword>
<reference evidence="2" key="2">
    <citation type="submission" date="2021-04" db="EMBL/GenBank/DDBJ databases">
        <authorList>
            <person name="Gilroy R."/>
        </authorList>
    </citation>
    <scope>NUCLEOTIDE SEQUENCE</scope>
    <source>
        <strain evidence="2">CHK169-2315</strain>
    </source>
</reference>
<gene>
    <name evidence="2" type="ORF">H9895_12095</name>
</gene>
<name>A0A9D1TLH3_9BACI</name>
<evidence type="ECO:0000313" key="2">
    <source>
        <dbReference type="EMBL" id="HIV75808.1"/>
    </source>
</evidence>
<accession>A0A9D1TLH3</accession>
<reference evidence="2" key="1">
    <citation type="journal article" date="2021" name="PeerJ">
        <title>Extensive microbial diversity within the chicken gut microbiome revealed by metagenomics and culture.</title>
        <authorList>
            <person name="Gilroy R."/>
            <person name="Ravi A."/>
            <person name="Getino M."/>
            <person name="Pursley I."/>
            <person name="Horton D.L."/>
            <person name="Alikhan N.F."/>
            <person name="Baker D."/>
            <person name="Gharbi K."/>
            <person name="Hall N."/>
            <person name="Watson M."/>
            <person name="Adriaenssens E.M."/>
            <person name="Foster-Nyarko E."/>
            <person name="Jarju S."/>
            <person name="Secka A."/>
            <person name="Antonio M."/>
            <person name="Oren A."/>
            <person name="Chaudhuri R.R."/>
            <person name="La Ragione R."/>
            <person name="Hildebrand F."/>
            <person name="Pallen M.J."/>
        </authorList>
    </citation>
    <scope>NUCLEOTIDE SEQUENCE</scope>
    <source>
        <strain evidence="2">CHK169-2315</strain>
    </source>
</reference>
<keyword evidence="1" id="KW-0472">Membrane</keyword>
<proteinExistence type="predicted"/>
<comment type="caution">
    <text evidence="2">The sequence shown here is derived from an EMBL/GenBank/DDBJ whole genome shotgun (WGS) entry which is preliminary data.</text>
</comment>
<feature type="transmembrane region" description="Helical" evidence="1">
    <location>
        <begin position="12"/>
        <end position="33"/>
    </location>
</feature>
<protein>
    <submittedName>
        <fullName evidence="2">Uncharacterized protein</fullName>
    </submittedName>
</protein>
<sequence length="63" mass="6958">MKKNVEKTVSVLMWIVVALTILIFFAAIMFGHAKGYDFIFGFVGFEDVSQITKTVLQSVGTIG</sequence>